<dbReference type="OrthoDB" id="2084204at2"/>
<evidence type="ECO:0000313" key="3">
    <source>
        <dbReference type="EMBL" id="SFZ90100.1"/>
    </source>
</evidence>
<name>A0A1K2ICE2_9FLAO</name>
<feature type="transmembrane region" description="Helical" evidence="1">
    <location>
        <begin position="12"/>
        <end position="33"/>
    </location>
</feature>
<keyword evidence="1" id="KW-1133">Transmembrane helix</keyword>
<accession>A0A1K2ICE2</accession>
<evidence type="ECO:0000313" key="4">
    <source>
        <dbReference type="Proteomes" id="UP000182034"/>
    </source>
</evidence>
<dbReference type="Pfam" id="PF20303">
    <property type="entry name" value="YLATT"/>
    <property type="match status" value="1"/>
</dbReference>
<keyword evidence="4" id="KW-1185">Reference proteome</keyword>
<proteinExistence type="predicted"/>
<feature type="transmembrane region" description="Helical" evidence="1">
    <location>
        <begin position="87"/>
        <end position="107"/>
    </location>
</feature>
<dbReference type="RefSeq" id="WP_072406343.1">
    <property type="nucleotide sequence ID" value="NZ_FPKW01000001.1"/>
</dbReference>
<evidence type="ECO:0000256" key="1">
    <source>
        <dbReference type="SAM" id="Phobius"/>
    </source>
</evidence>
<dbReference type="EMBL" id="FPKW01000001">
    <property type="protein sequence ID" value="SFZ90100.1"/>
    <property type="molecule type" value="Genomic_DNA"/>
</dbReference>
<keyword evidence="1" id="KW-0472">Membrane</keyword>
<dbReference type="InterPro" id="IPR046890">
    <property type="entry name" value="YLATT"/>
</dbReference>
<dbReference type="AlphaFoldDB" id="A0A1K2ICE2"/>
<dbReference type="STRING" id="1612149.SAMN05216324_101210"/>
<organism evidence="3 4">
    <name type="scientific">Chryseobacterium limigenitum</name>
    <dbReference type="NCBI Taxonomy" id="1612149"/>
    <lineage>
        <taxon>Bacteria</taxon>
        <taxon>Pseudomonadati</taxon>
        <taxon>Bacteroidota</taxon>
        <taxon>Flavobacteriia</taxon>
        <taxon>Flavobacteriales</taxon>
        <taxon>Weeksellaceae</taxon>
        <taxon>Chryseobacterium group</taxon>
        <taxon>Chryseobacterium</taxon>
    </lineage>
</organism>
<feature type="transmembrane region" description="Helical" evidence="1">
    <location>
        <begin position="45"/>
        <end position="67"/>
    </location>
</feature>
<protein>
    <recommendedName>
        <fullName evidence="2">YEATS-Like-Associating Three TM domain-containing protein</fullName>
    </recommendedName>
</protein>
<sequence>MLTLLNFLSEPTINLIYIMLICGIVGGIGNTLKGTTCNGVVLSKNICLGIIASFTVPLFLSLVSSDIINSLYIKKSGTDDKIIGQSVNYLIFSGFCIIASYASLDFLNNITGRVIQKIEKIEKKLDSIEGKQEVTNKTIKTIALAAEDKTQITDQELIQFQTPAYTEIMKSIKNKEDKFRLLDLIKTEVNQDNTEIEKKIEILKNNNLVKEIELGKGEKAVALTGEAEKIMK</sequence>
<keyword evidence="1" id="KW-0812">Transmembrane</keyword>
<evidence type="ECO:0000259" key="2">
    <source>
        <dbReference type="Pfam" id="PF20303"/>
    </source>
</evidence>
<reference evidence="4" key="1">
    <citation type="submission" date="2016-10" db="EMBL/GenBank/DDBJ databases">
        <authorList>
            <person name="Varghese N."/>
            <person name="Submissions S."/>
        </authorList>
    </citation>
    <scope>NUCLEOTIDE SEQUENCE [LARGE SCALE GENOMIC DNA]</scope>
    <source>
        <strain evidence="4">SUR2</strain>
    </source>
</reference>
<feature type="domain" description="YEATS-Like-Associating Three TM" evidence="2">
    <location>
        <begin position="12"/>
        <end position="125"/>
    </location>
</feature>
<dbReference type="Proteomes" id="UP000182034">
    <property type="component" value="Unassembled WGS sequence"/>
</dbReference>
<gene>
    <name evidence="3" type="ORF">SAMN05216324_101210</name>
</gene>